<dbReference type="Proteomes" id="UP000031838">
    <property type="component" value="Chromosome 2"/>
</dbReference>
<dbReference type="HOGENOM" id="CLU_2141144_0_0_4"/>
<gene>
    <name evidence="1" type="ORF">BGL_2c23230</name>
</gene>
<sequence>MADRLAGAQMNCFVLDAAPDRLDKPVVVSGAFAVHDRRAPRPGTVSVNAPGERLAEARIERSVGNRGDSHDTALAETIDGRYKAEPIHRHIRKTRESVEPATLERVASIVID</sequence>
<proteinExistence type="predicted"/>
<reference evidence="2" key="1">
    <citation type="submission" date="2011-03" db="EMBL/GenBank/DDBJ databases">
        <authorList>
            <person name="Voget S."/>
            <person name="Streit W.R."/>
            <person name="Jaeger K.E."/>
            <person name="Daniel R."/>
        </authorList>
    </citation>
    <scope>NUCLEOTIDE SEQUENCE [LARGE SCALE GENOMIC DNA]</scope>
    <source>
        <strain evidence="2">PG1</strain>
    </source>
</reference>
<evidence type="ECO:0000313" key="1">
    <source>
        <dbReference type="EMBL" id="AJK50382.1"/>
    </source>
</evidence>
<keyword evidence="2" id="KW-1185">Reference proteome</keyword>
<organism evidence="1 2">
    <name type="scientific">Burkholderia plantarii</name>
    <dbReference type="NCBI Taxonomy" id="41899"/>
    <lineage>
        <taxon>Bacteria</taxon>
        <taxon>Pseudomonadati</taxon>
        <taxon>Pseudomonadota</taxon>
        <taxon>Betaproteobacteria</taxon>
        <taxon>Burkholderiales</taxon>
        <taxon>Burkholderiaceae</taxon>
        <taxon>Burkholderia</taxon>
    </lineage>
</organism>
<reference evidence="1 2" key="2">
    <citation type="journal article" date="2016" name="Appl. Microbiol. Biotechnol.">
        <title>Mutations improving production and secretion of extracellular lipase by Burkholderia glumae PG1.</title>
        <authorList>
            <person name="Knapp A."/>
            <person name="Voget S."/>
            <person name="Gao R."/>
            <person name="Zaburannyi N."/>
            <person name="Krysciak D."/>
            <person name="Breuer M."/>
            <person name="Hauer B."/>
            <person name="Streit W.R."/>
            <person name="Muller R."/>
            <person name="Daniel R."/>
            <person name="Jaeger K.E."/>
        </authorList>
    </citation>
    <scope>NUCLEOTIDE SEQUENCE [LARGE SCALE GENOMIC DNA]</scope>
    <source>
        <strain evidence="1 2">PG1</strain>
    </source>
</reference>
<evidence type="ECO:0000313" key="2">
    <source>
        <dbReference type="Proteomes" id="UP000031838"/>
    </source>
</evidence>
<dbReference type="KEGG" id="bgp:BGL_2c23230"/>
<dbReference type="AlphaFoldDB" id="A0A0B6RYH2"/>
<name>A0A0B6RYH2_BURPL</name>
<accession>A0A0B6RYH2</accession>
<protein>
    <submittedName>
        <fullName evidence="1">Uncharacterized protein</fullName>
    </submittedName>
</protein>
<dbReference type="EMBL" id="CP002581">
    <property type="protein sequence ID" value="AJK50382.1"/>
    <property type="molecule type" value="Genomic_DNA"/>
</dbReference>